<evidence type="ECO:0000256" key="1">
    <source>
        <dbReference type="ARBA" id="ARBA00022737"/>
    </source>
</evidence>
<comment type="caution">
    <text evidence="4">The sequence shown here is derived from an EMBL/GenBank/DDBJ whole genome shotgun (WGS) entry which is preliminary data.</text>
</comment>
<dbReference type="AlphaFoldDB" id="A0A4U1BLK0"/>
<evidence type="ECO:0000256" key="2">
    <source>
        <dbReference type="ARBA" id="ARBA00023043"/>
    </source>
</evidence>
<dbReference type="PANTHER" id="PTHR24198">
    <property type="entry name" value="ANKYRIN REPEAT AND PROTEIN KINASE DOMAIN-CONTAINING PROTEIN"/>
    <property type="match status" value="1"/>
</dbReference>
<evidence type="ECO:0000313" key="4">
    <source>
        <dbReference type="EMBL" id="TKB50978.1"/>
    </source>
</evidence>
<dbReference type="Gene3D" id="1.25.40.20">
    <property type="entry name" value="Ankyrin repeat-containing domain"/>
    <property type="match status" value="1"/>
</dbReference>
<name>A0A4U1BLK0_9GAMM</name>
<sequence length="221" mass="24398">MLKHITLLTCILVFLNIAACERLSGEPSVFSYIKNGKLEEVKEKVEEKGVFESLNSSGVTPLIYSIEENNFDAFNLLLESGANPNFKIASGGSAVTFSVINDNPDYLRTLIKYGANVDTFHEERKRNVIFDALSPNKIEHLKALVSAGAEVNVRDGVNQTPLIVAANLNQYEVVLFLLENGANPDLTDNFGNKLSSVLESNVKFESESMAKIKLKILPFLE</sequence>
<protein>
    <submittedName>
        <fullName evidence="4">Ankyrin repeat domain-containing protein</fullName>
    </submittedName>
</protein>
<dbReference type="OrthoDB" id="307920at2"/>
<dbReference type="Pfam" id="PF00023">
    <property type="entry name" value="Ank"/>
    <property type="match status" value="1"/>
</dbReference>
<keyword evidence="1" id="KW-0677">Repeat</keyword>
<dbReference type="EMBL" id="SWCI01000001">
    <property type="protein sequence ID" value="TKB50978.1"/>
    <property type="molecule type" value="Genomic_DNA"/>
</dbReference>
<dbReference type="PANTHER" id="PTHR24198:SF165">
    <property type="entry name" value="ANKYRIN REPEAT-CONTAINING PROTEIN-RELATED"/>
    <property type="match status" value="1"/>
</dbReference>
<dbReference type="RefSeq" id="WP_136850106.1">
    <property type="nucleotide sequence ID" value="NZ_SWCI01000001.1"/>
</dbReference>
<evidence type="ECO:0000313" key="5">
    <source>
        <dbReference type="Proteomes" id="UP000305674"/>
    </source>
</evidence>
<gene>
    <name evidence="4" type="ORF">FCL40_00015</name>
</gene>
<dbReference type="SUPFAM" id="SSF48403">
    <property type="entry name" value="Ankyrin repeat"/>
    <property type="match status" value="1"/>
</dbReference>
<keyword evidence="5" id="KW-1185">Reference proteome</keyword>
<accession>A0A4U1BLK0</accession>
<dbReference type="Proteomes" id="UP000305674">
    <property type="component" value="Unassembled WGS sequence"/>
</dbReference>
<keyword evidence="2 3" id="KW-0040">ANK repeat</keyword>
<dbReference type="SMART" id="SM00248">
    <property type="entry name" value="ANK"/>
    <property type="match status" value="4"/>
</dbReference>
<dbReference type="InterPro" id="IPR036770">
    <property type="entry name" value="Ankyrin_rpt-contain_sf"/>
</dbReference>
<reference evidence="4 5" key="1">
    <citation type="submission" date="2019-04" db="EMBL/GenBank/DDBJ databases">
        <authorList>
            <person name="Hwang J.C."/>
        </authorList>
    </citation>
    <scope>NUCLEOTIDE SEQUENCE [LARGE SCALE GENOMIC DNA]</scope>
    <source>
        <strain evidence="4 5">IMCC35001</strain>
    </source>
</reference>
<feature type="repeat" description="ANK" evidence="3">
    <location>
        <begin position="157"/>
        <end position="189"/>
    </location>
</feature>
<organism evidence="4 5">
    <name type="scientific">Ferrimonas sediminicola</name>
    <dbReference type="NCBI Taxonomy" id="2569538"/>
    <lineage>
        <taxon>Bacteria</taxon>
        <taxon>Pseudomonadati</taxon>
        <taxon>Pseudomonadota</taxon>
        <taxon>Gammaproteobacteria</taxon>
        <taxon>Alteromonadales</taxon>
        <taxon>Ferrimonadaceae</taxon>
        <taxon>Ferrimonas</taxon>
    </lineage>
</organism>
<evidence type="ECO:0000256" key="3">
    <source>
        <dbReference type="PROSITE-ProRule" id="PRU00023"/>
    </source>
</evidence>
<dbReference type="PROSITE" id="PS50088">
    <property type="entry name" value="ANK_REPEAT"/>
    <property type="match status" value="2"/>
</dbReference>
<dbReference type="InterPro" id="IPR002110">
    <property type="entry name" value="Ankyrin_rpt"/>
</dbReference>
<proteinExistence type="predicted"/>
<feature type="repeat" description="ANK" evidence="3">
    <location>
        <begin position="57"/>
        <end position="89"/>
    </location>
</feature>
<dbReference type="Pfam" id="PF12796">
    <property type="entry name" value="Ank_2"/>
    <property type="match status" value="1"/>
</dbReference>
<dbReference type="PROSITE" id="PS50297">
    <property type="entry name" value="ANK_REP_REGION"/>
    <property type="match status" value="2"/>
</dbReference>